<protein>
    <submittedName>
        <fullName evidence="1">YhcH/YjgK/YiaL family protein</fullName>
    </submittedName>
</protein>
<dbReference type="Gene3D" id="2.60.120.370">
    <property type="entry name" value="YhcH/YjgK/YiaL"/>
    <property type="match status" value="1"/>
</dbReference>
<dbReference type="EMBL" id="JAUSWO010000001">
    <property type="protein sequence ID" value="MDQ0513880.1"/>
    <property type="molecule type" value="Genomic_DNA"/>
</dbReference>
<dbReference type="PANTHER" id="PTHR34986:SF1">
    <property type="entry name" value="PROTEIN YIAL"/>
    <property type="match status" value="1"/>
</dbReference>
<reference evidence="1" key="1">
    <citation type="submission" date="2023-07" db="EMBL/GenBank/DDBJ databases">
        <title>Genomic Encyclopedia of Type Strains, Phase IV (KMG-IV): sequencing the most valuable type-strain genomes for metagenomic binning, comparative biology and taxonomic classification.</title>
        <authorList>
            <person name="Goeker M."/>
        </authorList>
    </citation>
    <scope>NUCLEOTIDE SEQUENCE [LARGE SCALE GENOMIC DNA]</scope>
    <source>
        <strain evidence="1">DSM 21204</strain>
    </source>
</reference>
<dbReference type="Proteomes" id="UP001240643">
    <property type="component" value="Unassembled WGS sequence"/>
</dbReference>
<proteinExistence type="predicted"/>
<dbReference type="PANTHER" id="PTHR34986">
    <property type="entry name" value="EVOLVED BETA-GALACTOSIDASE SUBUNIT BETA"/>
    <property type="match status" value="1"/>
</dbReference>
<accession>A0ABU0LYW5</accession>
<evidence type="ECO:0000313" key="1">
    <source>
        <dbReference type="EMBL" id="MDQ0513880.1"/>
    </source>
</evidence>
<organism evidence="1 2">
    <name type="scientific">Mycoplasmoides fastidiosum</name>
    <dbReference type="NCBI Taxonomy" id="92758"/>
    <lineage>
        <taxon>Bacteria</taxon>
        <taxon>Bacillati</taxon>
        <taxon>Mycoplasmatota</taxon>
        <taxon>Mycoplasmoidales</taxon>
        <taxon>Mycoplasmoidaceae</taxon>
        <taxon>Mycoplasmoides</taxon>
    </lineage>
</organism>
<gene>
    <name evidence="1" type="ORF">J2Z62_000318</name>
</gene>
<dbReference type="RefSeq" id="WP_256547426.1">
    <property type="nucleotide sequence ID" value="NZ_CP101809.1"/>
</dbReference>
<name>A0ABU0LYW5_9BACT</name>
<dbReference type="NCBIfam" id="TIGR00022">
    <property type="entry name" value="YhcH/YjgK/YiaL family protein"/>
    <property type="match status" value="1"/>
</dbReference>
<keyword evidence="2" id="KW-1185">Reference proteome</keyword>
<sequence length="151" mass="17699">MIYGKLSKIKEYLGIHPNLDLGIDWLAKQDVNQLPLGKHEIKGDEVFCIVLNADSYDDTTKQHEVHHHYADIQVAVDDEMFYYDDESRMGKPKGEYVPADDYQLFEIDDHRNFFKPRREDFLIFLPGEGHTPKYTGDLRKLKKVVVKVKMK</sequence>
<dbReference type="InterPro" id="IPR037012">
    <property type="entry name" value="NanQ/TabA/YiaL_sf"/>
</dbReference>
<dbReference type="InterPro" id="IPR004375">
    <property type="entry name" value="NanQ/TabA/YiaL"/>
</dbReference>
<dbReference type="Pfam" id="PF04074">
    <property type="entry name" value="DUF386"/>
    <property type="match status" value="1"/>
</dbReference>
<dbReference type="SUPFAM" id="SSF51197">
    <property type="entry name" value="Clavaminate synthase-like"/>
    <property type="match status" value="1"/>
</dbReference>
<evidence type="ECO:0000313" key="2">
    <source>
        <dbReference type="Proteomes" id="UP001240643"/>
    </source>
</evidence>
<comment type="caution">
    <text evidence="1">The sequence shown here is derived from an EMBL/GenBank/DDBJ whole genome shotgun (WGS) entry which is preliminary data.</text>
</comment>